<feature type="region of interest" description="Disordered" evidence="2">
    <location>
        <begin position="1618"/>
        <end position="1650"/>
    </location>
</feature>
<evidence type="ECO:0000256" key="2">
    <source>
        <dbReference type="SAM" id="MobiDB-lite"/>
    </source>
</evidence>
<dbReference type="Gene3D" id="2.60.120.200">
    <property type="match status" value="1"/>
</dbReference>
<reference evidence="6 7" key="1">
    <citation type="submission" date="2020-08" db="EMBL/GenBank/DDBJ databases">
        <title>Sequencing the genomes of 1000 actinobacteria strains.</title>
        <authorList>
            <person name="Klenk H.-P."/>
        </authorList>
    </citation>
    <scope>NUCLEOTIDE SEQUENCE [LARGE SCALE GENOMIC DNA]</scope>
    <source>
        <strain evidence="6 7">DSM 43023</strain>
    </source>
</reference>
<keyword evidence="3" id="KW-1133">Transmembrane helix</keyword>
<evidence type="ECO:0000313" key="7">
    <source>
        <dbReference type="Proteomes" id="UP000534286"/>
    </source>
</evidence>
<dbReference type="PANTHER" id="PTHR32305">
    <property type="match status" value="1"/>
</dbReference>
<feature type="domain" description="Teneurin-like YD-shell" evidence="5">
    <location>
        <begin position="2514"/>
        <end position="2835"/>
    </location>
</feature>
<evidence type="ECO:0000313" key="6">
    <source>
        <dbReference type="EMBL" id="MBB4942774.1"/>
    </source>
</evidence>
<feature type="transmembrane region" description="Helical" evidence="3">
    <location>
        <begin position="3157"/>
        <end position="3180"/>
    </location>
</feature>
<evidence type="ECO:0000256" key="1">
    <source>
        <dbReference type="ARBA" id="ARBA00022737"/>
    </source>
</evidence>
<accession>A0A7W7S2L5</accession>
<feature type="region of interest" description="Disordered" evidence="2">
    <location>
        <begin position="1747"/>
        <end position="1766"/>
    </location>
</feature>
<sequence length="3217" mass="341862">MTSEVAPSLGQSVSGVWTLPSEYPVFTAAISDVDRRPGVLEAEVEHDPAVAGQGSGLIWSGQSTTFGETCFTGQPCAASHTAPAAEGIQNGWSIRWRVRAVVQSTASPGAVVAGPWSDWQLARVDTAKPLVTGVSASTGQLTSGLWTLSSTTPYFSAYGTDPQTRSLKLEAQVEHDPSATAQGSGLIWSGNGSMSSGSCSTWSACSLQTPAVTAGKLKDGWLVRWRVRVSTSANVAGPWSEWQMARVDTSKPVVSDLSASTGQLASGLWTLSSTTPNFSAYGADPETRSLKLEAQVEHDPSAAGQGTGLIWSDSGQVSSGSCSTWSRCSLQTPAVTAGKLKDGWLIRWRVRVATSAGVASPWSEWQAARVDISKPVVSDLSVSTGQLASGLWTLSSTTPYFSAYGADPESRSLKLEAQVEHDPSAAGQRSGLIWSDSGQVSSGSCSTWSRCSLQTPAIPAGKLKDGWLVRWRVRVSTSANVAGPWSEWQMARVDTSKPVVSDLSASTGQLASGLWTLSSTTPYFSAYGADPESRSLKLDAEVEHDPSAAGQGTGLIWSDSGQVSSGSCATWSRCSLQTPTVTSGKLKDGWLVRWRVRASTSSGVASPWSEWQTATVQVSGTAGNGLGAVPATRGSDTWTLSSATPWLYAKVTDAGGSKLVLGAEIEHNPATGQGIGVIWSGKGATSYASSGNAWVQVPAGKLTDGMKIRWRVRGVTTAGAEGEWSAWQAATVDLRKPSVDGLGMNPAIRGTTSWTAESLTPSMYARVTDPDNRLSRLNVEVEHDPAKSEQGTGLIWTGTSDKEYASGTSAWAAVPADKLTDGWQIRWRARATTASGVSGPWSDWVYATVTALPFESFSPAHNSQVGTLTPVLSVNARPYNKGEVKYWFQLCAGSAPNWRWCKDSAEKTEDWTKEGVWQVVDARLKWGETYSWMAKAATTYTTVTSSWRTFTPVPEQGNINGLLAAGTQGREFNHVSGNYASTATDASVTTVGPPLSVNRTYNSLDPRTDGIFGAGWTTRWDMRIEEEPTGSLLVTYPGGEQLRFASMGNGAYAPPSGTFATMAAEQTGGWRLMDKSATSYWFEASGLLSKITDHRGRAQELTRGADGKLAKVAATGGRSLTFTWAGNHVASVSTDPVDGNPLTWTYAYEGDLLVKVCPPTSATACTTYEYGTGSRYKSVVTDSGPKYYYRLNEGETRTGTVVASAAGWNITEQQAKLNGTIPADLGARVPGALAGSPDTAMRFKGAATSTYVQLPADAISGQGGEPAVEAWFRTTTSGTVIGMQGADNGTPPSFVPVMYVGTDGKLRGQFGTGTSTTAHTPLTSTGAVNDGNWHHAVLSSVETRPASSTRPAEHTQTLYLDGAAVGTLAGEVQHDEMAETRIGSGYGSPAWPSSTTSTAPFPFNGDIDEVAVYGRPLSKAAVQRHFAAGKPQPQLTKVTQPSGRVWAVNVYNPDGGRLVTHTDSNGGTWKLSNPVYTKQTTLSTFATVTVTDPHDGVVTYVADAQRGYRQVSVTDQVGATTKWAYDVGGYPAKVIDPNGNVVELAFNARGNLLAKKTCRTAGANCSTEYYDYFVDVDKPFDARNDVKIGERDGRSASAADETYMTSWTYNSFGEETRTTTPATADFPAGRSTVKTYTDGTEPAVGGGTTPAGMVKSDKDYKGYETTYAFTAAGDLATETLPSGLVKKYTHDALGRVTATTEISEAFPEGVTTTVAYDGMGRVLSRTGPAVKNEVDGKTHTLRWSAGYNEDGLPMTETNEDLTGGDAPRRTVYTYDAYGRQATITGPEGSVETFAYDHKGQKISATDARGTTLAYTYTPRGEPATTVLKGWTGSPTAPQAATDIVLTSNAYDPAGRLASQTDAMGRTTAYTYYADNLPAETTAKGARLNGSDAVLDVVVDSKVYDAANHLIRQTTGNGTLRVEAAYDAAGRVVSQIVDPGKLNRVTTPVYDANGNIIKISLSAAGTDRVESVEYAYDAGDHPVRQTVHNDGQDLVTTLTVDDRGLVTATTDPRGNAAGADPAAYTTDVTYDSRGQKTQVRLPSVQVERAGAAPATQRPTAKIGYNTFGEPTQQVDPEGRLVSSTLDRVGRVVEQNLPTYTPPGGQPVSPKATTVYNAAGDAVSVTDPRGQTTTAVYDGLGRKVQVTAPRTGSAAAGVWNYGYDLLGEALWTTDPTGARAESTYDDLGRQITLTTIERKPSQAVYVTKMEYDDAGRVTKTTRPTGDTSIRTYDATGALAGQTDALGNTTTFGYDLAGRPTTTTNALGLTSKAGYDLAGRKTRIQELDDAGAVLRTHTIGYDLAGNATSQTSGEGHTTERLFDAANRLIEQREPISATEKITTTFGYDAAGAQTRSTDGRGNATYATYNSLGLLESMIEPSTAAHPDPADRTWTTLYDAGGNSVTSLLPGGVRVDRIFDELNRLVKQTGTGAEANTEDKTFGYDAAGRLTAAGDLNFTLNDRGLLLKTAGAGGDLNAYAYDANGRLAQRVDVTGTSTFTWDGADRLTQSIDPVSNTAIDYGYDKANRLTSMAYGTSGARRSYTYDALNRLTKDQLTTAAGGAIASIEYGYDLNDNLTSKTTTGTAGAGTNTYAYDQSNRLISWTAPGGTKTAYEWDASGNRVKAGDKTFTYDERNRLTSGDGHTYTYTARGTLLEDSAGIVRRTKFDAFDRLINDDAVTYGYDALDRMETRTQSGQTLSFAYEGVSNNLVAVTDANGAKRATFGRDALGRTLGINDGTGAQLAFSDLRGDLVGAFAANATALADSVAYDPFGEVITRTGPEHALGYQGGYTDPTTRMINMAARWYQPTTGSFVSRDTLTQNPDPSVQLNRYAYANNNPLTNVDLDGHKSTSKKNPVDTYEECKGQKKKSKTCGEIISDHNRCVKDYGKSYCKESEKEYTTCRKENGKSYCSATKDVYGDCRADAKSHMGVVSKGGSLGSCRDAASTYAECRAAVIDRPTCLDAKDNYIACRAEGSTRKVCIEDAGNYRTCRAGHPNSKEMCGNASDMYRGCRYGNKTSQPVCAAESDYYVKCRDQAKDANHNGCKSFAGSYSDCMSSKQYGNHSAQFCNTAYDSQMTCMKTDRVKDCNWVDDVYLECAKKMKGEQPCTQGGGFTGKKCNAKGGDCVYYLSNSAANLLAAGLGSITGFAEALCGVSAATIIGIPLGVVCGAAAGILGVATAVILNNNKGNGIWFKFKTGTYYDQQSGMFMPMIKELNIGSQ</sequence>
<dbReference type="InterPro" id="IPR045351">
    <property type="entry name" value="DUF6531"/>
</dbReference>
<organism evidence="6 7">
    <name type="scientific">Streptosporangium album</name>
    <dbReference type="NCBI Taxonomy" id="47479"/>
    <lineage>
        <taxon>Bacteria</taxon>
        <taxon>Bacillati</taxon>
        <taxon>Actinomycetota</taxon>
        <taxon>Actinomycetes</taxon>
        <taxon>Streptosporangiales</taxon>
        <taxon>Streptosporangiaceae</taxon>
        <taxon>Streptosporangium</taxon>
    </lineage>
</organism>
<dbReference type="Proteomes" id="UP000534286">
    <property type="component" value="Unassembled WGS sequence"/>
</dbReference>
<feature type="domain" description="DUF6531" evidence="4">
    <location>
        <begin position="973"/>
        <end position="1044"/>
    </location>
</feature>
<keyword evidence="3" id="KW-0472">Membrane</keyword>
<dbReference type="InterPro" id="IPR006530">
    <property type="entry name" value="YD"/>
</dbReference>
<dbReference type="GO" id="GO:0005975">
    <property type="term" value="P:carbohydrate metabolic process"/>
    <property type="evidence" value="ECO:0007669"/>
    <property type="project" value="UniProtKB-ARBA"/>
</dbReference>
<keyword evidence="1" id="KW-0677">Repeat</keyword>
<dbReference type="InterPro" id="IPR056823">
    <property type="entry name" value="TEN-like_YD-shell"/>
</dbReference>
<dbReference type="InterPro" id="IPR013783">
    <property type="entry name" value="Ig-like_fold"/>
</dbReference>
<dbReference type="InterPro" id="IPR022385">
    <property type="entry name" value="Rhs_assc_core"/>
</dbReference>
<dbReference type="Gene3D" id="2.180.10.10">
    <property type="entry name" value="RHS repeat-associated core"/>
    <property type="match status" value="5"/>
</dbReference>
<comment type="caution">
    <text evidence="6">The sequence shown here is derived from an EMBL/GenBank/DDBJ whole genome shotgun (WGS) entry which is preliminary data.</text>
</comment>
<evidence type="ECO:0000256" key="3">
    <source>
        <dbReference type="SAM" id="Phobius"/>
    </source>
</evidence>
<dbReference type="EMBL" id="JACHJU010000004">
    <property type="protein sequence ID" value="MBB4942774.1"/>
    <property type="molecule type" value="Genomic_DNA"/>
</dbReference>
<dbReference type="RefSeq" id="WP_184758755.1">
    <property type="nucleotide sequence ID" value="NZ_BAABEK010000140.1"/>
</dbReference>
<keyword evidence="7" id="KW-1185">Reference proteome</keyword>
<dbReference type="SUPFAM" id="SSF69304">
    <property type="entry name" value="Tricorn protease N-terminal domain"/>
    <property type="match status" value="1"/>
</dbReference>
<dbReference type="NCBIfam" id="TIGR01643">
    <property type="entry name" value="YD_repeat_2x"/>
    <property type="match status" value="5"/>
</dbReference>
<keyword evidence="3" id="KW-0812">Transmembrane</keyword>
<protein>
    <submittedName>
        <fullName evidence="6">RHS repeat-associated protein</fullName>
    </submittedName>
</protein>
<dbReference type="InterPro" id="IPR050708">
    <property type="entry name" value="T6SS_VgrG/RHS"/>
</dbReference>
<dbReference type="InterPro" id="IPR031325">
    <property type="entry name" value="RHS_repeat"/>
</dbReference>
<dbReference type="Pfam" id="PF25023">
    <property type="entry name" value="TEN_YD-shell"/>
    <property type="match status" value="1"/>
</dbReference>
<dbReference type="SUPFAM" id="SSF49899">
    <property type="entry name" value="Concanavalin A-like lectins/glucanases"/>
    <property type="match status" value="1"/>
</dbReference>
<dbReference type="Pfam" id="PF05593">
    <property type="entry name" value="RHS_repeat"/>
    <property type="match status" value="5"/>
</dbReference>
<gene>
    <name evidence="6" type="ORF">FHR32_007174</name>
</gene>
<dbReference type="Gene3D" id="2.60.40.10">
    <property type="entry name" value="Immunoglobulins"/>
    <property type="match status" value="1"/>
</dbReference>
<dbReference type="Pfam" id="PF13385">
    <property type="entry name" value="Laminin_G_3"/>
    <property type="match status" value="1"/>
</dbReference>
<dbReference type="InterPro" id="IPR013320">
    <property type="entry name" value="ConA-like_dom_sf"/>
</dbReference>
<name>A0A7W7S2L5_9ACTN</name>
<dbReference type="NCBIfam" id="TIGR03696">
    <property type="entry name" value="Rhs_assc_core"/>
    <property type="match status" value="1"/>
</dbReference>
<proteinExistence type="predicted"/>
<dbReference type="PANTHER" id="PTHR32305:SF15">
    <property type="entry name" value="PROTEIN RHSA-RELATED"/>
    <property type="match status" value="1"/>
</dbReference>
<evidence type="ECO:0000259" key="5">
    <source>
        <dbReference type="Pfam" id="PF25023"/>
    </source>
</evidence>
<dbReference type="Pfam" id="PF20148">
    <property type="entry name" value="DUF6531"/>
    <property type="match status" value="1"/>
</dbReference>
<evidence type="ECO:0000259" key="4">
    <source>
        <dbReference type="Pfam" id="PF20148"/>
    </source>
</evidence>